<protein>
    <submittedName>
        <fullName evidence="2">Endopeptidase</fullName>
    </submittedName>
</protein>
<evidence type="ECO:0000313" key="3">
    <source>
        <dbReference type="Proteomes" id="UP000324298"/>
    </source>
</evidence>
<dbReference type="InterPro" id="IPR057447">
    <property type="entry name" value="Bbp19-like_phage"/>
</dbReference>
<keyword evidence="3" id="KW-1185">Reference proteome</keyword>
<dbReference type="Proteomes" id="UP000324298">
    <property type="component" value="Unassembled WGS sequence"/>
</dbReference>
<gene>
    <name evidence="2" type="ORF">ET418_04150</name>
</gene>
<dbReference type="Pfam" id="PF25181">
    <property type="entry name" value="Phage_Bbp19"/>
    <property type="match status" value="1"/>
</dbReference>
<dbReference type="AlphaFoldDB" id="A0A5A9XLZ6"/>
<feature type="domain" description="Bbp19-like phage" evidence="1">
    <location>
        <begin position="16"/>
        <end position="78"/>
    </location>
</feature>
<accession>A0A5A9XLZ6</accession>
<reference evidence="2 3" key="1">
    <citation type="submission" date="2019-04" db="EMBL/GenBank/DDBJ databases">
        <title>Geobacter ruber sp. nov., ferric-reducing bacteria isolated from paddy soil.</title>
        <authorList>
            <person name="Xu Z."/>
            <person name="Masuda Y."/>
            <person name="Itoh H."/>
            <person name="Senoo K."/>
        </authorList>
    </citation>
    <scope>NUCLEOTIDE SEQUENCE [LARGE SCALE GENOMIC DNA]</scope>
    <source>
        <strain evidence="2 3">Red88</strain>
    </source>
</reference>
<dbReference type="EMBL" id="SRSD01000002">
    <property type="protein sequence ID" value="KAA0894157.1"/>
    <property type="molecule type" value="Genomic_DNA"/>
</dbReference>
<organism evidence="2 3">
    <name type="scientific">Oryzomonas rubra</name>
    <dbReference type="NCBI Taxonomy" id="2509454"/>
    <lineage>
        <taxon>Bacteria</taxon>
        <taxon>Pseudomonadati</taxon>
        <taxon>Thermodesulfobacteriota</taxon>
        <taxon>Desulfuromonadia</taxon>
        <taxon>Geobacterales</taxon>
        <taxon>Geobacteraceae</taxon>
        <taxon>Oryzomonas</taxon>
    </lineage>
</organism>
<proteinExistence type="predicted"/>
<evidence type="ECO:0000313" key="2">
    <source>
        <dbReference type="EMBL" id="KAA0894157.1"/>
    </source>
</evidence>
<dbReference type="RefSeq" id="WP_149306314.1">
    <property type="nucleotide sequence ID" value="NZ_SRSD01000002.1"/>
</dbReference>
<sequence length="95" mass="10568">MAQLKGRKQELLDLDSLMSIPAGRRFLWRLLTQSGVFRSSFSTDPLVMAMNEGQRNVGLRVVGAIMAACPEKYIAMMRLGKGPGDQEDEDARHMA</sequence>
<evidence type="ECO:0000259" key="1">
    <source>
        <dbReference type="Pfam" id="PF25181"/>
    </source>
</evidence>
<comment type="caution">
    <text evidence="2">The sequence shown here is derived from an EMBL/GenBank/DDBJ whole genome shotgun (WGS) entry which is preliminary data.</text>
</comment>
<name>A0A5A9XLZ6_9BACT</name>
<dbReference type="OrthoDB" id="8479755at2"/>